<dbReference type="EMBL" id="BAABKY010000001">
    <property type="protein sequence ID" value="GAA5067085.1"/>
    <property type="molecule type" value="Genomic_DNA"/>
</dbReference>
<organism evidence="2 3">
    <name type="scientific">Lysobacter panacisoli</name>
    <dbReference type="NCBI Taxonomy" id="1255263"/>
    <lineage>
        <taxon>Bacteria</taxon>
        <taxon>Pseudomonadati</taxon>
        <taxon>Pseudomonadota</taxon>
        <taxon>Gammaproteobacteria</taxon>
        <taxon>Lysobacterales</taxon>
        <taxon>Lysobacteraceae</taxon>
        <taxon>Lysobacter</taxon>
    </lineage>
</organism>
<feature type="compositionally biased region" description="Basic and acidic residues" evidence="1">
    <location>
        <begin position="31"/>
        <end position="53"/>
    </location>
</feature>
<accession>A0ABP9KXH5</accession>
<feature type="region of interest" description="Disordered" evidence="1">
    <location>
        <begin position="28"/>
        <end position="53"/>
    </location>
</feature>
<dbReference type="Proteomes" id="UP001501083">
    <property type="component" value="Unassembled WGS sequence"/>
</dbReference>
<reference evidence="3" key="1">
    <citation type="journal article" date="2019" name="Int. J. Syst. Evol. Microbiol.">
        <title>The Global Catalogue of Microorganisms (GCM) 10K type strain sequencing project: providing services to taxonomists for standard genome sequencing and annotation.</title>
        <authorList>
            <consortium name="The Broad Institute Genomics Platform"/>
            <consortium name="The Broad Institute Genome Sequencing Center for Infectious Disease"/>
            <person name="Wu L."/>
            <person name="Ma J."/>
        </authorList>
    </citation>
    <scope>NUCLEOTIDE SEQUENCE [LARGE SCALE GENOMIC DNA]</scope>
    <source>
        <strain evidence="3">JCM 19212</strain>
    </source>
</reference>
<comment type="caution">
    <text evidence="2">The sequence shown here is derived from an EMBL/GenBank/DDBJ whole genome shotgun (WGS) entry which is preliminary data.</text>
</comment>
<evidence type="ECO:0000256" key="1">
    <source>
        <dbReference type="SAM" id="MobiDB-lite"/>
    </source>
</evidence>
<evidence type="ECO:0000313" key="2">
    <source>
        <dbReference type="EMBL" id="GAA5067085.1"/>
    </source>
</evidence>
<name>A0ABP9KXH5_9GAMM</name>
<gene>
    <name evidence="2" type="ORF">GCM10025759_01220</name>
</gene>
<proteinExistence type="predicted"/>
<protein>
    <submittedName>
        <fullName evidence="2">Uncharacterized protein</fullName>
    </submittedName>
</protein>
<evidence type="ECO:0000313" key="3">
    <source>
        <dbReference type="Proteomes" id="UP001501083"/>
    </source>
</evidence>
<keyword evidence="3" id="KW-1185">Reference proteome</keyword>
<sequence>MSAVFAEDGELSSAVLVMRGSGAAGAAEVAADARQRPRDKVARLKVPSKDSEL</sequence>